<dbReference type="Pfam" id="PF00079">
    <property type="entry name" value="Serpin"/>
    <property type="match status" value="1"/>
</dbReference>
<dbReference type="InterPro" id="IPR042178">
    <property type="entry name" value="Serpin_sf_1"/>
</dbReference>
<name>A0AAP2DVL0_9BACT</name>
<dbReference type="CDD" id="cd19590">
    <property type="entry name" value="serpin_thermopin-like"/>
    <property type="match status" value="1"/>
</dbReference>
<dbReference type="PANTHER" id="PTHR11461:SF211">
    <property type="entry name" value="GH10112P-RELATED"/>
    <property type="match status" value="1"/>
</dbReference>
<dbReference type="InterPro" id="IPR036186">
    <property type="entry name" value="Serpin_sf"/>
</dbReference>
<protein>
    <submittedName>
        <fullName evidence="4">Serpin family protein</fullName>
    </submittedName>
</protein>
<dbReference type="GO" id="GO:0004867">
    <property type="term" value="F:serine-type endopeptidase inhibitor activity"/>
    <property type="evidence" value="ECO:0007669"/>
    <property type="project" value="InterPro"/>
</dbReference>
<evidence type="ECO:0000256" key="2">
    <source>
        <dbReference type="SAM" id="SignalP"/>
    </source>
</evidence>
<dbReference type="Gene3D" id="2.30.39.10">
    <property type="entry name" value="Alpha-1-antitrypsin, domain 1"/>
    <property type="match status" value="1"/>
</dbReference>
<gene>
    <name evidence="4" type="ORF">KK062_03220</name>
</gene>
<comment type="caution">
    <text evidence="4">The sequence shown here is derived from an EMBL/GenBank/DDBJ whole genome shotgun (WGS) entry which is preliminary data.</text>
</comment>
<evidence type="ECO:0000313" key="4">
    <source>
        <dbReference type="EMBL" id="MBT1707214.1"/>
    </source>
</evidence>
<keyword evidence="2" id="KW-0732">Signal</keyword>
<dbReference type="InterPro" id="IPR042185">
    <property type="entry name" value="Serpin_sf_2"/>
</dbReference>
<comment type="similarity">
    <text evidence="1">Belongs to the serpin family.</text>
</comment>
<accession>A0AAP2DVL0</accession>
<feature type="domain" description="Serpin" evidence="3">
    <location>
        <begin position="36"/>
        <end position="381"/>
    </location>
</feature>
<evidence type="ECO:0000313" key="5">
    <source>
        <dbReference type="Proteomes" id="UP001319080"/>
    </source>
</evidence>
<dbReference type="Proteomes" id="UP001319080">
    <property type="component" value="Unassembled WGS sequence"/>
</dbReference>
<dbReference type="InterPro" id="IPR023796">
    <property type="entry name" value="Serpin_dom"/>
</dbReference>
<organism evidence="4 5">
    <name type="scientific">Dawidia cretensis</name>
    <dbReference type="NCBI Taxonomy" id="2782350"/>
    <lineage>
        <taxon>Bacteria</taxon>
        <taxon>Pseudomonadati</taxon>
        <taxon>Bacteroidota</taxon>
        <taxon>Cytophagia</taxon>
        <taxon>Cytophagales</taxon>
        <taxon>Chryseotaleaceae</taxon>
        <taxon>Dawidia</taxon>
    </lineage>
</organism>
<dbReference type="InterPro" id="IPR000215">
    <property type="entry name" value="Serpin_fam"/>
</dbReference>
<dbReference type="EMBL" id="JAHESE010000001">
    <property type="protein sequence ID" value="MBT1707214.1"/>
    <property type="molecule type" value="Genomic_DNA"/>
</dbReference>
<feature type="signal peptide" evidence="2">
    <location>
        <begin position="1"/>
        <end position="22"/>
    </location>
</feature>
<dbReference type="Gene3D" id="3.30.497.10">
    <property type="entry name" value="Antithrombin, subunit I, domain 2"/>
    <property type="match status" value="1"/>
</dbReference>
<dbReference type="PANTHER" id="PTHR11461">
    <property type="entry name" value="SERINE PROTEASE INHIBITOR, SERPIN"/>
    <property type="match status" value="1"/>
</dbReference>
<sequence>MKIKTGLAVGIFTVLVSCQTLSAQGLVAAANTSFSIDFYKQHSEKEPGNVFFSPVSISIALSMVYPGARNETAEEIKTVMGFLKKPEKQSAEVSYLIQDVTAAGSPFRVVNTVWVQKGVPFQQEFLTITAEYFKTSLKEANFDDPEGARQEINKTIETQTNNKIKELLPTEAIHSDVLMVLTNAVYFKDSWASPFKKELTSSQNFYPTSGDPIKTMFMQHAGKFPGFENEVVSVLELPYKNADYSLIVLLPKGDMKTFEEQYLTAENYIEWTSSCQSVPFKEIVFPRFKMDHRIDVQKILKDFGMTRSFNASQADFTGIYDGPENLFISDILHKAFIDVNEEGTEAAAATAIGMAIRGAAPTPRDFIANHPFIFVIREKNPTAFYSWANLPCRSPRRNNIFDNHRHERYYQPHYSRQPQNS</sequence>
<evidence type="ECO:0000259" key="3">
    <source>
        <dbReference type="SMART" id="SM00093"/>
    </source>
</evidence>
<keyword evidence="5" id="KW-1185">Reference proteome</keyword>
<dbReference type="GO" id="GO:0005615">
    <property type="term" value="C:extracellular space"/>
    <property type="evidence" value="ECO:0007669"/>
    <property type="project" value="InterPro"/>
</dbReference>
<feature type="chain" id="PRO_5042981446" evidence="2">
    <location>
        <begin position="23"/>
        <end position="421"/>
    </location>
</feature>
<dbReference type="AlphaFoldDB" id="A0AAP2DVL0"/>
<dbReference type="PROSITE" id="PS51257">
    <property type="entry name" value="PROKAR_LIPOPROTEIN"/>
    <property type="match status" value="1"/>
</dbReference>
<dbReference type="SUPFAM" id="SSF56574">
    <property type="entry name" value="Serpins"/>
    <property type="match status" value="1"/>
</dbReference>
<proteinExistence type="inferred from homology"/>
<dbReference type="RefSeq" id="WP_254082790.1">
    <property type="nucleotide sequence ID" value="NZ_JAHESE010000001.1"/>
</dbReference>
<reference evidence="4 5" key="1">
    <citation type="submission" date="2021-05" db="EMBL/GenBank/DDBJ databases">
        <title>A Polyphasic approach of four new species of the genus Ohtaekwangia: Ohtaekwangia histidinii sp. nov., Ohtaekwangia cretensis sp. nov., Ohtaekwangia indiensis sp. nov., Ohtaekwangia reichenbachii sp. nov. from diverse environment.</title>
        <authorList>
            <person name="Octaviana S."/>
        </authorList>
    </citation>
    <scope>NUCLEOTIDE SEQUENCE [LARGE SCALE GENOMIC DNA]</scope>
    <source>
        <strain evidence="4 5">PWU5</strain>
    </source>
</reference>
<evidence type="ECO:0000256" key="1">
    <source>
        <dbReference type="RuleBase" id="RU000411"/>
    </source>
</evidence>
<dbReference type="SMART" id="SM00093">
    <property type="entry name" value="SERPIN"/>
    <property type="match status" value="1"/>
</dbReference>